<dbReference type="AlphaFoldDB" id="A0A1T5MF72"/>
<name>A0A1T5MF72_9FIRM</name>
<dbReference type="Proteomes" id="UP000190285">
    <property type="component" value="Unassembled WGS sequence"/>
</dbReference>
<evidence type="ECO:0000313" key="2">
    <source>
        <dbReference type="Proteomes" id="UP000190285"/>
    </source>
</evidence>
<dbReference type="STRING" id="36842.SAMN02194393_04585"/>
<protein>
    <submittedName>
        <fullName evidence="1">Uncharacterized protein</fullName>
    </submittedName>
</protein>
<organism evidence="1 2">
    <name type="scientific">Maledivibacter halophilus</name>
    <dbReference type="NCBI Taxonomy" id="36842"/>
    <lineage>
        <taxon>Bacteria</taxon>
        <taxon>Bacillati</taxon>
        <taxon>Bacillota</taxon>
        <taxon>Clostridia</taxon>
        <taxon>Peptostreptococcales</taxon>
        <taxon>Caminicellaceae</taxon>
        <taxon>Maledivibacter</taxon>
    </lineage>
</organism>
<proteinExistence type="predicted"/>
<gene>
    <name evidence="1" type="ORF">SAMN02194393_04585</name>
</gene>
<dbReference type="EMBL" id="FUZT01000015">
    <property type="protein sequence ID" value="SKC86857.1"/>
    <property type="molecule type" value="Genomic_DNA"/>
</dbReference>
<reference evidence="2" key="1">
    <citation type="submission" date="2017-02" db="EMBL/GenBank/DDBJ databases">
        <authorList>
            <person name="Varghese N."/>
            <person name="Submissions S."/>
        </authorList>
    </citation>
    <scope>NUCLEOTIDE SEQUENCE [LARGE SCALE GENOMIC DNA]</scope>
    <source>
        <strain evidence="2">M1</strain>
    </source>
</reference>
<evidence type="ECO:0000313" key="1">
    <source>
        <dbReference type="EMBL" id="SKC86857.1"/>
    </source>
</evidence>
<accession>A0A1T5MF72</accession>
<sequence length="69" mass="8154">MIKNYNLGLRGVNLEFIEDVKEQSKNKYDPNKLSRELLEAYIDIEVCKEESNKKMCQIVNKTSDEDNER</sequence>
<keyword evidence="2" id="KW-1185">Reference proteome</keyword>